<reference evidence="2" key="1">
    <citation type="submission" date="2014-09" db="EMBL/GenBank/DDBJ databases">
        <authorList>
            <person name="Magalhaes I.L.F."/>
            <person name="Oliveira U."/>
            <person name="Santos F.R."/>
            <person name="Vidigal T.H.D.A."/>
            <person name="Brescovit A.D."/>
            <person name="Santos A.J."/>
        </authorList>
    </citation>
    <scope>NUCLEOTIDE SEQUENCE</scope>
    <source>
        <tissue evidence="2">Shoot tissue taken approximately 20 cm above the soil surface</tissue>
    </source>
</reference>
<keyword evidence="1" id="KW-0732">Signal</keyword>
<name>A0A0A9ECV2_ARUDO</name>
<feature type="signal peptide" evidence="1">
    <location>
        <begin position="1"/>
        <end position="15"/>
    </location>
</feature>
<evidence type="ECO:0000256" key="1">
    <source>
        <dbReference type="SAM" id="SignalP"/>
    </source>
</evidence>
<dbReference type="EMBL" id="GBRH01201047">
    <property type="protein sequence ID" value="JAD96848.1"/>
    <property type="molecule type" value="Transcribed_RNA"/>
</dbReference>
<protein>
    <submittedName>
        <fullName evidence="2">Uncharacterized protein</fullName>
    </submittedName>
</protein>
<feature type="chain" id="PRO_5012610376" evidence="1">
    <location>
        <begin position="16"/>
        <end position="83"/>
    </location>
</feature>
<proteinExistence type="predicted"/>
<organism evidence="2">
    <name type="scientific">Arundo donax</name>
    <name type="common">Giant reed</name>
    <name type="synonym">Donax arundinaceus</name>
    <dbReference type="NCBI Taxonomy" id="35708"/>
    <lineage>
        <taxon>Eukaryota</taxon>
        <taxon>Viridiplantae</taxon>
        <taxon>Streptophyta</taxon>
        <taxon>Embryophyta</taxon>
        <taxon>Tracheophyta</taxon>
        <taxon>Spermatophyta</taxon>
        <taxon>Magnoliopsida</taxon>
        <taxon>Liliopsida</taxon>
        <taxon>Poales</taxon>
        <taxon>Poaceae</taxon>
        <taxon>PACMAD clade</taxon>
        <taxon>Arundinoideae</taxon>
        <taxon>Arundineae</taxon>
        <taxon>Arundo</taxon>
    </lineage>
</organism>
<accession>A0A0A9ECV2</accession>
<dbReference type="AlphaFoldDB" id="A0A0A9ECV2"/>
<evidence type="ECO:0000313" key="2">
    <source>
        <dbReference type="EMBL" id="JAD96848.1"/>
    </source>
</evidence>
<reference evidence="2" key="2">
    <citation type="journal article" date="2015" name="Data Brief">
        <title>Shoot transcriptome of the giant reed, Arundo donax.</title>
        <authorList>
            <person name="Barrero R.A."/>
            <person name="Guerrero F.D."/>
            <person name="Moolhuijzen P."/>
            <person name="Goolsby J.A."/>
            <person name="Tidwell J."/>
            <person name="Bellgard S.E."/>
            <person name="Bellgard M.I."/>
        </authorList>
    </citation>
    <scope>NUCLEOTIDE SEQUENCE</scope>
    <source>
        <tissue evidence="2">Shoot tissue taken approximately 20 cm above the soil surface</tissue>
    </source>
</reference>
<sequence length="83" mass="9675">MVHWLISLAVLDVWSRLGMLWRRCPWNQLQNCGDLFLLPAEAIGVSSWLSYQSNILQILKLMILESMFFCQISMSTKECGMMF</sequence>